<dbReference type="AlphaFoldDB" id="G9BAS1"/>
<protein>
    <recommendedName>
        <fullName evidence="3">FIST domain-containing protein</fullName>
    </recommendedName>
</protein>
<evidence type="ECO:0000313" key="2">
    <source>
        <dbReference type="EMBL" id="ADP09446.1"/>
    </source>
</evidence>
<feature type="compositionally biased region" description="Basic and acidic residues" evidence="1">
    <location>
        <begin position="17"/>
        <end position="34"/>
    </location>
</feature>
<name>G9BAS1_9ARCH</name>
<evidence type="ECO:0008006" key="3">
    <source>
        <dbReference type="Google" id="ProtNLM"/>
    </source>
</evidence>
<accession>G9BAS1</accession>
<organism evidence="2">
    <name type="scientific">uncultured marine crenarchaeote E48-1C</name>
    <dbReference type="NCBI Taxonomy" id="907718"/>
    <lineage>
        <taxon>Archaea</taxon>
        <taxon>Candidatus Bathyarchaeota</taxon>
        <taxon>environmental samples</taxon>
    </lineage>
</organism>
<reference evidence="2" key="1">
    <citation type="journal article" date="2012" name="Environ. Microbiol.">
        <title>Genetic structure of three fosmid-fragments encoding 16S rRNA genes of the Miscellaneous Crenarchaeotic Group (MCG): implications for physiology and evolution of marine sedimentary archaea.</title>
        <authorList>
            <person name="Li P.Y."/>
            <person name="Xie B.B."/>
            <person name="Zhang X.Y."/>
            <person name="Qin Q.L."/>
            <person name="Dang H.Y."/>
            <person name="Wang X.M."/>
            <person name="Chen X.L."/>
            <person name="Yu J."/>
            <person name="Zhang Y.Z."/>
        </authorList>
    </citation>
    <scope>NUCLEOTIDE SEQUENCE</scope>
</reference>
<dbReference type="EMBL" id="HQ214612">
    <property type="protein sequence ID" value="ADP09446.1"/>
    <property type="molecule type" value="Genomic_DNA"/>
</dbReference>
<evidence type="ECO:0000256" key="1">
    <source>
        <dbReference type="SAM" id="MobiDB-lite"/>
    </source>
</evidence>
<gene>
    <name evidence="2" type="ORF">E48-1C_1</name>
</gene>
<sequence>MVSDYFLGFAAHAHTKSELETDQNKETELRRRNSPEQAQTLTEAVLDKLEKDISNSGYNLKDVKLLILYLSYRGEPEEKDRFIWEKILRAIEKRFREHTPANQLRLIGHTTAGEIENEDLELKEVSGIGYNGLSLLALVTNLPIGVGRTWGLGTKEEAIEQGREMAHDAWVDLNQNTDLKEHVQKSKTLFVLTQGPVAGAPQGLGRKGFEHFLAEGIANYMGSSRETRIINVIGGSSGDGLIARRFRQFYGKLGEQSGFKILDKEAVCALIPHLHEPSIGSDVSPTKKVGRSYMFHFDDEADPKFMHLKRIGNKDPRELLAKIVYENEARISREQGRPIIDEKTLLQFVSEFEGLPVHPALGKYGFALPFGNYAPVLPVRVTPKKVFELTRPVRSLEASMKGYVAEIDCAKVQKGARNVYNMLRENRGFGERDVTLLISCISRRVAEIMAGCKSKTEAEILKEALSSTQVIGFLAYGELWFTNLLQEPYHHNFSCWGITLRSAANRRKKPERGKEMGIKGWIKGES</sequence>
<feature type="region of interest" description="Disordered" evidence="1">
    <location>
        <begin position="17"/>
        <end position="37"/>
    </location>
</feature>
<proteinExistence type="predicted"/>